<evidence type="ECO:0000256" key="5">
    <source>
        <dbReference type="ARBA" id="ARBA00022737"/>
    </source>
</evidence>
<dbReference type="PROSITE" id="PS50920">
    <property type="entry name" value="SOLCAR"/>
    <property type="match status" value="3"/>
</dbReference>
<dbReference type="GO" id="GO:0031966">
    <property type="term" value="C:mitochondrial membrane"/>
    <property type="evidence" value="ECO:0007669"/>
    <property type="project" value="UniProtKB-SubCell"/>
</dbReference>
<evidence type="ECO:0000256" key="9">
    <source>
        <dbReference type="PROSITE-ProRule" id="PRU00282"/>
    </source>
</evidence>
<dbReference type="AlphaFoldDB" id="A0AB34IQ59"/>
<dbReference type="PANTHER" id="PTHR45788">
    <property type="entry name" value="SUCCINATE/FUMARATE MITOCHONDRIAL TRANSPORTER-RELATED"/>
    <property type="match status" value="1"/>
</dbReference>
<dbReference type="GO" id="GO:0071913">
    <property type="term" value="F:citrate secondary active transmembrane transporter activity"/>
    <property type="evidence" value="ECO:0007669"/>
    <property type="project" value="TreeGrafter"/>
</dbReference>
<reference evidence="11 12" key="1">
    <citation type="journal article" date="2024" name="Science">
        <title>Giant polyketide synthase enzymes in the biosynthesis of giant marine polyether toxins.</title>
        <authorList>
            <person name="Fallon T.R."/>
            <person name="Shende V.V."/>
            <person name="Wierzbicki I.H."/>
            <person name="Pendleton A.L."/>
            <person name="Watervoot N.F."/>
            <person name="Auber R.P."/>
            <person name="Gonzalez D.J."/>
            <person name="Wisecaver J.H."/>
            <person name="Moore B.S."/>
        </authorList>
    </citation>
    <scope>NUCLEOTIDE SEQUENCE [LARGE SCALE GENOMIC DNA]</scope>
    <source>
        <strain evidence="11 12">12B1</strain>
    </source>
</reference>
<dbReference type="Gene3D" id="1.50.40.10">
    <property type="entry name" value="Mitochondrial carrier domain"/>
    <property type="match status" value="1"/>
</dbReference>
<evidence type="ECO:0000256" key="8">
    <source>
        <dbReference type="ARBA" id="ARBA00023136"/>
    </source>
</evidence>
<feature type="repeat" description="Solcar" evidence="9">
    <location>
        <begin position="19"/>
        <end position="101"/>
    </location>
</feature>
<keyword evidence="12" id="KW-1185">Reference proteome</keyword>
<evidence type="ECO:0000256" key="7">
    <source>
        <dbReference type="ARBA" id="ARBA00023128"/>
    </source>
</evidence>
<dbReference type="GO" id="GO:0006843">
    <property type="term" value="P:mitochondrial citrate transmembrane transport"/>
    <property type="evidence" value="ECO:0007669"/>
    <property type="project" value="TreeGrafter"/>
</dbReference>
<evidence type="ECO:0000256" key="4">
    <source>
        <dbReference type="ARBA" id="ARBA00022692"/>
    </source>
</evidence>
<keyword evidence="8 9" id="KW-0472">Membrane</keyword>
<proteinExistence type="inferred from homology"/>
<evidence type="ECO:0000256" key="6">
    <source>
        <dbReference type="ARBA" id="ARBA00022989"/>
    </source>
</evidence>
<evidence type="ECO:0008006" key="13">
    <source>
        <dbReference type="Google" id="ProtNLM"/>
    </source>
</evidence>
<evidence type="ECO:0000313" key="12">
    <source>
        <dbReference type="Proteomes" id="UP001515480"/>
    </source>
</evidence>
<evidence type="ECO:0000256" key="1">
    <source>
        <dbReference type="ARBA" id="ARBA00004225"/>
    </source>
</evidence>
<dbReference type="Proteomes" id="UP001515480">
    <property type="component" value="Unassembled WGS sequence"/>
</dbReference>
<comment type="subcellular location">
    <subcellularLocation>
        <location evidence="1">Mitochondrion membrane</location>
        <topology evidence="1">Multi-pass membrane protein</topology>
    </subcellularLocation>
</comment>
<keyword evidence="5" id="KW-0677">Repeat</keyword>
<comment type="caution">
    <text evidence="11">The sequence shown here is derived from an EMBL/GenBank/DDBJ whole genome shotgun (WGS) entry which is preliminary data.</text>
</comment>
<dbReference type="EMBL" id="JBGBPQ010000021">
    <property type="protein sequence ID" value="KAL1503696.1"/>
    <property type="molecule type" value="Genomic_DNA"/>
</dbReference>
<keyword evidence="7" id="KW-0496">Mitochondrion</keyword>
<evidence type="ECO:0000256" key="3">
    <source>
        <dbReference type="ARBA" id="ARBA00022448"/>
    </source>
</evidence>
<feature type="repeat" description="Solcar" evidence="9">
    <location>
        <begin position="209"/>
        <end position="291"/>
    </location>
</feature>
<organism evidence="11 12">
    <name type="scientific">Prymnesium parvum</name>
    <name type="common">Toxic golden alga</name>
    <dbReference type="NCBI Taxonomy" id="97485"/>
    <lineage>
        <taxon>Eukaryota</taxon>
        <taxon>Haptista</taxon>
        <taxon>Haptophyta</taxon>
        <taxon>Prymnesiophyceae</taxon>
        <taxon>Prymnesiales</taxon>
        <taxon>Prymnesiaceae</taxon>
        <taxon>Prymnesium</taxon>
    </lineage>
</organism>
<dbReference type="InterPro" id="IPR023395">
    <property type="entry name" value="MCP_dom_sf"/>
</dbReference>
<name>A0AB34IQ59_PRYPA</name>
<evidence type="ECO:0000256" key="10">
    <source>
        <dbReference type="RuleBase" id="RU000488"/>
    </source>
</evidence>
<dbReference type="Pfam" id="PF00153">
    <property type="entry name" value="Mito_carr"/>
    <property type="match status" value="3"/>
</dbReference>
<dbReference type="SUPFAM" id="SSF103506">
    <property type="entry name" value="Mitochondrial carrier"/>
    <property type="match status" value="1"/>
</dbReference>
<dbReference type="InterPro" id="IPR049563">
    <property type="entry name" value="TXTP-like"/>
</dbReference>
<sequence length="297" mass="31554">MAGNRRHFSTATPESSLAQPRWHTVVAGGAAGAIDCCVTMPMDTMSTQMQLQNYRSPLECTKAIVQANGVRGLYAGFAPFCLQSAAKTSVRFFAFETLASAVDRCGVDRAANPGFWSLACGMGSGIIESLGLTAPTDRVKVMRQAEAARRGGECVTAVTLVREHGILTLYRGALATTLRQSSSVAVRFFCFGKIKAGLCSSLGCDEKRAPAWVSFLSGGIGGAVSVALNNPIDIAKSKIQAGVHCSISECIRETVKQRGLVGLGAGLSARLPRLFLSQAIQFMLVDVFKRYLQSTTT</sequence>
<gene>
    <name evidence="11" type="ORF">AB1Y20_012169</name>
</gene>
<comment type="similarity">
    <text evidence="2 10">Belongs to the mitochondrial carrier (TC 2.A.29) family.</text>
</comment>
<dbReference type="PANTHER" id="PTHR45788:SF4">
    <property type="entry name" value="TRICARBOXYLATE TRANSPORT PROTEIN, MITOCHONDRIAL"/>
    <property type="match status" value="1"/>
</dbReference>
<feature type="repeat" description="Solcar" evidence="9">
    <location>
        <begin position="115"/>
        <end position="197"/>
    </location>
</feature>
<dbReference type="InterPro" id="IPR018108">
    <property type="entry name" value="MCP_transmembrane"/>
</dbReference>
<evidence type="ECO:0000313" key="11">
    <source>
        <dbReference type="EMBL" id="KAL1503696.1"/>
    </source>
</evidence>
<keyword evidence="3 10" id="KW-0813">Transport</keyword>
<keyword evidence="4 9" id="KW-0812">Transmembrane</keyword>
<protein>
    <recommendedName>
        <fullName evidence="13">Mitochondrial carrier protein</fullName>
    </recommendedName>
</protein>
<evidence type="ECO:0000256" key="2">
    <source>
        <dbReference type="ARBA" id="ARBA00006375"/>
    </source>
</evidence>
<keyword evidence="6" id="KW-1133">Transmembrane helix</keyword>
<accession>A0AB34IQ59</accession>